<keyword evidence="9" id="KW-1185">Reference proteome</keyword>
<dbReference type="Proteomes" id="UP000193067">
    <property type="component" value="Unassembled WGS sequence"/>
</dbReference>
<keyword evidence="3" id="KW-0378">Hydrolase</keyword>
<evidence type="ECO:0000256" key="6">
    <source>
        <dbReference type="SAM" id="SignalP"/>
    </source>
</evidence>
<dbReference type="GO" id="GO:0006508">
    <property type="term" value="P:proteolysis"/>
    <property type="evidence" value="ECO:0007669"/>
    <property type="project" value="UniProtKB-KW"/>
</dbReference>
<dbReference type="InterPro" id="IPR001969">
    <property type="entry name" value="Aspartic_peptidase_AS"/>
</dbReference>
<dbReference type="PANTHER" id="PTHR47966:SF57">
    <property type="entry name" value="PEPTIDASE A1 DOMAIN-CONTAINING PROTEIN"/>
    <property type="match status" value="1"/>
</dbReference>
<proteinExistence type="inferred from homology"/>
<dbReference type="STRING" id="1353009.A0A1Y2IF36"/>
<keyword evidence="2 3" id="KW-0064">Aspartyl protease</keyword>
<dbReference type="CDD" id="cd05471">
    <property type="entry name" value="pepsin_like"/>
    <property type="match status" value="1"/>
</dbReference>
<dbReference type="SUPFAM" id="SSF50630">
    <property type="entry name" value="Acid proteases"/>
    <property type="match status" value="1"/>
</dbReference>
<dbReference type="GO" id="GO:0004190">
    <property type="term" value="F:aspartic-type endopeptidase activity"/>
    <property type="evidence" value="ECO:0007669"/>
    <property type="project" value="UniProtKB-KW"/>
</dbReference>
<evidence type="ECO:0000259" key="7">
    <source>
        <dbReference type="PROSITE" id="PS51767"/>
    </source>
</evidence>
<evidence type="ECO:0000256" key="4">
    <source>
        <dbReference type="SAM" id="MobiDB-lite"/>
    </source>
</evidence>
<dbReference type="OrthoDB" id="771136at2759"/>
<evidence type="ECO:0000256" key="5">
    <source>
        <dbReference type="SAM" id="Phobius"/>
    </source>
</evidence>
<evidence type="ECO:0000256" key="3">
    <source>
        <dbReference type="RuleBase" id="RU000454"/>
    </source>
</evidence>
<dbReference type="InterPro" id="IPR034164">
    <property type="entry name" value="Pepsin-like_dom"/>
</dbReference>
<evidence type="ECO:0000313" key="9">
    <source>
        <dbReference type="Proteomes" id="UP000193067"/>
    </source>
</evidence>
<dbReference type="EMBL" id="KZ084125">
    <property type="protein sequence ID" value="OSC99706.1"/>
    <property type="molecule type" value="Genomic_DNA"/>
</dbReference>
<dbReference type="Gene3D" id="2.40.70.10">
    <property type="entry name" value="Acid Proteases"/>
    <property type="match status" value="2"/>
</dbReference>
<evidence type="ECO:0000256" key="2">
    <source>
        <dbReference type="ARBA" id="ARBA00022750"/>
    </source>
</evidence>
<dbReference type="InterPro" id="IPR033121">
    <property type="entry name" value="PEPTIDASE_A1"/>
</dbReference>
<evidence type="ECO:0000256" key="1">
    <source>
        <dbReference type="ARBA" id="ARBA00007447"/>
    </source>
</evidence>
<feature type="chain" id="PRO_5013164058" evidence="6">
    <location>
        <begin position="25"/>
        <end position="546"/>
    </location>
</feature>
<gene>
    <name evidence="8" type="ORF">PYCCODRAFT_1479693</name>
</gene>
<protein>
    <submittedName>
        <fullName evidence="8">Acid protease</fullName>
    </submittedName>
</protein>
<dbReference type="PROSITE" id="PS00141">
    <property type="entry name" value="ASP_PROTEASE"/>
    <property type="match status" value="2"/>
</dbReference>
<feature type="region of interest" description="Disordered" evidence="4">
    <location>
        <begin position="25"/>
        <end position="44"/>
    </location>
</feature>
<dbReference type="InterPro" id="IPR021109">
    <property type="entry name" value="Peptidase_aspartic_dom_sf"/>
</dbReference>
<dbReference type="AlphaFoldDB" id="A0A1Y2IF36"/>
<feature type="transmembrane region" description="Helical" evidence="5">
    <location>
        <begin position="500"/>
        <end position="521"/>
    </location>
</feature>
<dbReference type="PANTHER" id="PTHR47966">
    <property type="entry name" value="BETA-SITE APP-CLEAVING ENZYME, ISOFORM A-RELATED"/>
    <property type="match status" value="1"/>
</dbReference>
<accession>A0A1Y2IF36</accession>
<dbReference type="PRINTS" id="PR00792">
    <property type="entry name" value="PEPSIN"/>
</dbReference>
<name>A0A1Y2IF36_TRAC3</name>
<dbReference type="PROSITE" id="PS51767">
    <property type="entry name" value="PEPTIDASE_A1"/>
    <property type="match status" value="1"/>
</dbReference>
<dbReference type="Pfam" id="PF00026">
    <property type="entry name" value="Asp"/>
    <property type="match status" value="2"/>
</dbReference>
<sequence>MFRFFVSAPLLISFASSLISPVVGTPSSQRSASSPSGSDHPVSASRNLDHHGFGFSHGNNQEYSATIYVNGYPCQVILDTGSSDTWVDPTSVGATEPPDLFYTGINSTTTYEDGTVSSGPIVLANVSFGPYTVQNQAITLAYKASPNPTLFNGLIGLGGGAAGWSRVYNRLENTSFAENGKPILYNLFEHEPSLPNYITMLMSRSEAGITDGGVLTVSEVLDNMTDVLNAPVFQSPVPSRWYTLLDGLYINGQPMNGYSNVSDAFRATYNWTTPVPSGWTVAVLDSGTNYIVAPAQYVQAIYGNIPGAVPIPGQNGTIIYSKLNLTWSFNGGVRYPMHPADVIDVQLVGNGTPLCIGTVYANAPEAAPEFDFILGATFLRNTYQMYDYGSSDSFLAKPSARLLSIIDEEKAWAEADSVLLARMVASLEYYQTTTSQNSTAAALPVYTGSATSVAATMVPDTAVPTSTASVAAQIAGAISEDKNTDPSKPVNLATLTRNTYIILALVAVVAALLLIVIALSVRASRANKGYRAVPVGMGGGKAFEVD</sequence>
<keyword evidence="5" id="KW-0812">Transmembrane</keyword>
<keyword evidence="5" id="KW-0472">Membrane</keyword>
<feature type="signal peptide" evidence="6">
    <location>
        <begin position="1"/>
        <end position="24"/>
    </location>
</feature>
<feature type="compositionally biased region" description="Low complexity" evidence="4">
    <location>
        <begin position="27"/>
        <end position="38"/>
    </location>
</feature>
<comment type="similarity">
    <text evidence="1 3">Belongs to the peptidase A1 family.</text>
</comment>
<dbReference type="InterPro" id="IPR001461">
    <property type="entry name" value="Aspartic_peptidase_A1"/>
</dbReference>
<reference evidence="8 9" key="1">
    <citation type="journal article" date="2015" name="Biotechnol. Biofuels">
        <title>Enhanced degradation of softwood versus hardwood by the white-rot fungus Pycnoporus coccineus.</title>
        <authorList>
            <person name="Couturier M."/>
            <person name="Navarro D."/>
            <person name="Chevret D."/>
            <person name="Henrissat B."/>
            <person name="Piumi F."/>
            <person name="Ruiz-Duenas F.J."/>
            <person name="Martinez A.T."/>
            <person name="Grigoriev I.V."/>
            <person name="Riley R."/>
            <person name="Lipzen A."/>
            <person name="Berrin J.G."/>
            <person name="Master E.R."/>
            <person name="Rosso M.N."/>
        </authorList>
    </citation>
    <scope>NUCLEOTIDE SEQUENCE [LARGE SCALE GENOMIC DNA]</scope>
    <source>
        <strain evidence="8 9">BRFM310</strain>
    </source>
</reference>
<feature type="domain" description="Peptidase A1" evidence="7">
    <location>
        <begin position="63"/>
        <end position="396"/>
    </location>
</feature>
<evidence type="ECO:0000313" key="8">
    <source>
        <dbReference type="EMBL" id="OSC99706.1"/>
    </source>
</evidence>
<keyword evidence="6" id="KW-0732">Signal</keyword>
<keyword evidence="3 8" id="KW-0645">Protease</keyword>
<organism evidence="8 9">
    <name type="scientific">Trametes coccinea (strain BRFM310)</name>
    <name type="common">Pycnoporus coccineus</name>
    <dbReference type="NCBI Taxonomy" id="1353009"/>
    <lineage>
        <taxon>Eukaryota</taxon>
        <taxon>Fungi</taxon>
        <taxon>Dikarya</taxon>
        <taxon>Basidiomycota</taxon>
        <taxon>Agaricomycotina</taxon>
        <taxon>Agaricomycetes</taxon>
        <taxon>Polyporales</taxon>
        <taxon>Polyporaceae</taxon>
        <taxon>Trametes</taxon>
    </lineage>
</organism>
<keyword evidence="5" id="KW-1133">Transmembrane helix</keyword>